<dbReference type="PANTHER" id="PTHR30055">
    <property type="entry name" value="HTH-TYPE TRANSCRIPTIONAL REGULATOR RUTR"/>
    <property type="match status" value="1"/>
</dbReference>
<dbReference type="InterPro" id="IPR001647">
    <property type="entry name" value="HTH_TetR"/>
</dbReference>
<keyword evidence="1" id="KW-0805">Transcription regulation</keyword>
<dbReference type="OrthoDB" id="2356263at2"/>
<dbReference type="InterPro" id="IPR041678">
    <property type="entry name" value="TetR_C_16"/>
</dbReference>
<evidence type="ECO:0000313" key="7">
    <source>
        <dbReference type="Proteomes" id="UP000244077"/>
    </source>
</evidence>
<dbReference type="Pfam" id="PF17920">
    <property type="entry name" value="TetR_C_16"/>
    <property type="match status" value="1"/>
</dbReference>
<dbReference type="InterPro" id="IPR009057">
    <property type="entry name" value="Homeodomain-like_sf"/>
</dbReference>
<dbReference type="Pfam" id="PF00440">
    <property type="entry name" value="TetR_N"/>
    <property type="match status" value="1"/>
</dbReference>
<dbReference type="AlphaFoldDB" id="A0A2T5H4V5"/>
<evidence type="ECO:0000259" key="5">
    <source>
        <dbReference type="PROSITE" id="PS50977"/>
    </source>
</evidence>
<dbReference type="GO" id="GO:0000976">
    <property type="term" value="F:transcription cis-regulatory region binding"/>
    <property type="evidence" value="ECO:0007669"/>
    <property type="project" value="TreeGrafter"/>
</dbReference>
<protein>
    <submittedName>
        <fullName evidence="6">TetR family transcriptional regulator</fullName>
    </submittedName>
</protein>
<name>A0A2T5H4V5_9RHOB</name>
<dbReference type="Proteomes" id="UP000244077">
    <property type="component" value="Unassembled WGS sequence"/>
</dbReference>
<dbReference type="SUPFAM" id="SSF48498">
    <property type="entry name" value="Tetracyclin repressor-like, C-terminal domain"/>
    <property type="match status" value="1"/>
</dbReference>
<sequence length="198" mass="22078">MGSRPPRGEGVTRRKILEAAIKRFGEHSYEETSLRDIAGDVGVDVAYAHRSFGSKKMLFIEALEASSERLDLSVLEPDKIAIYLVERLLAEPRGRVLPNISAFDILIHSVHSAQLSPLLKERFESLFLRPLSSKFEGVAEERIYVVISLLLGFGILRDFLKPPTVTALGRDKVTAMLTCLIHQILSESPLLQRGNNPD</sequence>
<keyword evidence="3" id="KW-0804">Transcription</keyword>
<comment type="caution">
    <text evidence="6">The sequence shown here is derived from an EMBL/GenBank/DDBJ whole genome shotgun (WGS) entry which is preliminary data.</text>
</comment>
<evidence type="ECO:0000256" key="2">
    <source>
        <dbReference type="ARBA" id="ARBA00023125"/>
    </source>
</evidence>
<organism evidence="6 7">
    <name type="scientific">Celeribacter persicus</name>
    <dbReference type="NCBI Taxonomy" id="1651082"/>
    <lineage>
        <taxon>Bacteria</taxon>
        <taxon>Pseudomonadati</taxon>
        <taxon>Pseudomonadota</taxon>
        <taxon>Alphaproteobacteria</taxon>
        <taxon>Rhodobacterales</taxon>
        <taxon>Roseobacteraceae</taxon>
        <taxon>Celeribacter</taxon>
    </lineage>
</organism>
<accession>A0A2T5H4V5</accession>
<evidence type="ECO:0000256" key="4">
    <source>
        <dbReference type="PROSITE-ProRule" id="PRU00335"/>
    </source>
</evidence>
<keyword evidence="7" id="KW-1185">Reference proteome</keyword>
<evidence type="ECO:0000256" key="3">
    <source>
        <dbReference type="ARBA" id="ARBA00023163"/>
    </source>
</evidence>
<evidence type="ECO:0000256" key="1">
    <source>
        <dbReference type="ARBA" id="ARBA00023015"/>
    </source>
</evidence>
<dbReference type="PANTHER" id="PTHR30055:SF234">
    <property type="entry name" value="HTH-TYPE TRANSCRIPTIONAL REGULATOR BETI"/>
    <property type="match status" value="1"/>
</dbReference>
<keyword evidence="2 4" id="KW-0238">DNA-binding</keyword>
<gene>
    <name evidence="6" type="ORF">C8N42_12434</name>
</gene>
<dbReference type="InterPro" id="IPR036271">
    <property type="entry name" value="Tet_transcr_reg_TetR-rel_C_sf"/>
</dbReference>
<dbReference type="GO" id="GO:0003700">
    <property type="term" value="F:DNA-binding transcription factor activity"/>
    <property type="evidence" value="ECO:0007669"/>
    <property type="project" value="TreeGrafter"/>
</dbReference>
<dbReference type="InterPro" id="IPR050109">
    <property type="entry name" value="HTH-type_TetR-like_transc_reg"/>
</dbReference>
<evidence type="ECO:0000313" key="6">
    <source>
        <dbReference type="EMBL" id="PTQ66621.1"/>
    </source>
</evidence>
<dbReference type="Gene3D" id="1.10.357.10">
    <property type="entry name" value="Tetracycline Repressor, domain 2"/>
    <property type="match status" value="1"/>
</dbReference>
<dbReference type="SUPFAM" id="SSF46689">
    <property type="entry name" value="Homeodomain-like"/>
    <property type="match status" value="1"/>
</dbReference>
<feature type="domain" description="HTH tetR-type" evidence="5">
    <location>
        <begin position="10"/>
        <end position="70"/>
    </location>
</feature>
<reference evidence="6 7" key="1">
    <citation type="submission" date="2018-04" db="EMBL/GenBank/DDBJ databases">
        <title>Genomic Encyclopedia of Archaeal and Bacterial Type Strains, Phase II (KMG-II): from individual species to whole genera.</title>
        <authorList>
            <person name="Goeker M."/>
        </authorList>
    </citation>
    <scope>NUCLEOTIDE SEQUENCE [LARGE SCALE GENOMIC DNA]</scope>
    <source>
        <strain evidence="6 7">DSM 100434</strain>
    </source>
</reference>
<feature type="DNA-binding region" description="H-T-H motif" evidence="4">
    <location>
        <begin position="33"/>
        <end position="52"/>
    </location>
</feature>
<dbReference type="EMBL" id="QAOH01000024">
    <property type="protein sequence ID" value="PTQ66621.1"/>
    <property type="molecule type" value="Genomic_DNA"/>
</dbReference>
<proteinExistence type="predicted"/>
<dbReference type="PROSITE" id="PS50977">
    <property type="entry name" value="HTH_TETR_2"/>
    <property type="match status" value="1"/>
</dbReference>
<dbReference type="RefSeq" id="WP_107817986.1">
    <property type="nucleotide sequence ID" value="NZ_QAOH01000024.1"/>
</dbReference>